<feature type="compositionally biased region" description="Low complexity" evidence="6">
    <location>
        <begin position="216"/>
        <end position="230"/>
    </location>
</feature>
<dbReference type="SMART" id="SM00132">
    <property type="entry name" value="LIM"/>
    <property type="match status" value="2"/>
</dbReference>
<dbReference type="InterPro" id="IPR001781">
    <property type="entry name" value="Znf_LIM"/>
</dbReference>
<evidence type="ECO:0000256" key="6">
    <source>
        <dbReference type="SAM" id="MobiDB-lite"/>
    </source>
</evidence>
<evidence type="ECO:0000256" key="5">
    <source>
        <dbReference type="PROSITE-ProRule" id="PRU00125"/>
    </source>
</evidence>
<accession>A0ABR1IHK8</accession>
<evidence type="ECO:0000256" key="1">
    <source>
        <dbReference type="ARBA" id="ARBA00022723"/>
    </source>
</evidence>
<feature type="compositionally biased region" description="Pro residues" evidence="6">
    <location>
        <begin position="633"/>
        <end position="648"/>
    </location>
</feature>
<keyword evidence="3 5" id="KW-0862">Zinc</keyword>
<dbReference type="SUPFAM" id="SSF57716">
    <property type="entry name" value="Glucocorticoid receptor-like (DNA-binding domain)"/>
    <property type="match status" value="1"/>
</dbReference>
<sequence>MAMMRESMMLPTVKCSSCGGQVEISLMGEHVCPGPAAELSPPPEEYEPYTPHNASRLPEKQGRIPPAVDINAANDPWMRQGQLTPNSTNGESRSLSAPEKDELFISSPGIEDDLIPSPRPMEQTSFFAGFDAKHRSAGAEPEPDYLSVSPGSQVNSSLMKRMDTIAPGPFDTSRSPSSPSFPTRSASFDKQIDFLSAPKDPNGPRRSATAPLHYEPASNPSTSNISPSIPKRNDYEGFGPPPSRDGDELKPEPLGLIGRSKTFPKSTFPQELPPPLRTPSAPGSRPDTAKSDTPRGHKSRPSIGPDTSRRPPPRKSLLQPRKNTGSVDLAAEFGASNPYHTPSDSASSGYSTFSHPSHTSSQTSPARSQTQRQPSDSSAVNGLMDDVQNSIDSLRPQDLRIEPSLQPPLRTRSPLAESPYETSPEDRLDPAIQSGRRFDPPPVPSPYSTSPQDRQSSDPAVQPGRLHGASVSLAPPPRKGSRDPAAYRGVCKACGLEIRGKSISSADGRLTGKYHKACFVCATCSEPFTSAEFYVHEDKPYCEQHYHKLNGSLCGSCQKGIEGQYLQDEFQIKYHVGCFRCLDCGRSLSDGYFEVDGKSYCERDAWRRVQQPWLVGNDQGTDQDRPMKGPQTPRGPPGPMGFPGPRPPGAGGLPGRPGPGQRRGGPGLGLAPGPGLGLPRPPYGLPTGNRPGPGSGSGPPSVRPRMNKRNTRLGMM</sequence>
<dbReference type="PANTHER" id="PTHR24207">
    <property type="entry name" value="ZYX102 PROTEIN"/>
    <property type="match status" value="1"/>
</dbReference>
<evidence type="ECO:0000256" key="4">
    <source>
        <dbReference type="ARBA" id="ARBA00023038"/>
    </source>
</evidence>
<dbReference type="Proteomes" id="UP001498421">
    <property type="component" value="Unassembled WGS sequence"/>
</dbReference>
<evidence type="ECO:0000256" key="2">
    <source>
        <dbReference type="ARBA" id="ARBA00022737"/>
    </source>
</evidence>
<evidence type="ECO:0000259" key="7">
    <source>
        <dbReference type="PROSITE" id="PS50023"/>
    </source>
</evidence>
<feature type="compositionally biased region" description="Polar residues" evidence="6">
    <location>
        <begin position="81"/>
        <end position="95"/>
    </location>
</feature>
<feature type="region of interest" description="Disordered" evidence="6">
    <location>
        <begin position="612"/>
        <end position="716"/>
    </location>
</feature>
<dbReference type="CDD" id="cd09397">
    <property type="entry name" value="LIM1_UF1"/>
    <property type="match status" value="1"/>
</dbReference>
<feature type="compositionally biased region" description="Low complexity" evidence="6">
    <location>
        <begin position="351"/>
        <end position="365"/>
    </location>
</feature>
<feature type="compositionally biased region" description="Polar residues" evidence="6">
    <location>
        <begin position="149"/>
        <end position="158"/>
    </location>
</feature>
<keyword evidence="1 5" id="KW-0479">Metal-binding</keyword>
<dbReference type="Gene3D" id="2.10.110.10">
    <property type="entry name" value="Cysteine Rich Protein"/>
    <property type="match status" value="2"/>
</dbReference>
<name>A0ABR1IHK8_9HYPO</name>
<feature type="compositionally biased region" description="Low complexity" evidence="6">
    <location>
        <begin position="172"/>
        <end position="188"/>
    </location>
</feature>
<dbReference type="CDD" id="cd08368">
    <property type="entry name" value="LIM"/>
    <property type="match status" value="1"/>
</dbReference>
<evidence type="ECO:0000313" key="9">
    <source>
        <dbReference type="Proteomes" id="UP001498421"/>
    </source>
</evidence>
<gene>
    <name evidence="8" type="ORF">QQZ08_000037</name>
</gene>
<dbReference type="PROSITE" id="PS50023">
    <property type="entry name" value="LIM_DOMAIN_2"/>
    <property type="match status" value="2"/>
</dbReference>
<feature type="domain" description="LIM zinc-binding" evidence="7">
    <location>
        <begin position="553"/>
        <end position="611"/>
    </location>
</feature>
<dbReference type="PANTHER" id="PTHR24207:SF1">
    <property type="entry name" value="FILAMIN-BINDING LIM PROTEIN 1"/>
    <property type="match status" value="1"/>
</dbReference>
<feature type="compositionally biased region" description="Polar residues" evidence="6">
    <location>
        <begin position="338"/>
        <end position="350"/>
    </location>
</feature>
<dbReference type="Pfam" id="PF00412">
    <property type="entry name" value="LIM"/>
    <property type="match status" value="2"/>
</dbReference>
<dbReference type="EMBL" id="JAZAVK010000001">
    <property type="protein sequence ID" value="KAK7433106.1"/>
    <property type="molecule type" value="Genomic_DNA"/>
</dbReference>
<feature type="compositionally biased region" description="Polar residues" evidence="6">
    <location>
        <begin position="366"/>
        <end position="380"/>
    </location>
</feature>
<organism evidence="8 9">
    <name type="scientific">Neonectria magnoliae</name>
    <dbReference type="NCBI Taxonomy" id="2732573"/>
    <lineage>
        <taxon>Eukaryota</taxon>
        <taxon>Fungi</taxon>
        <taxon>Dikarya</taxon>
        <taxon>Ascomycota</taxon>
        <taxon>Pezizomycotina</taxon>
        <taxon>Sordariomycetes</taxon>
        <taxon>Hypocreomycetidae</taxon>
        <taxon>Hypocreales</taxon>
        <taxon>Nectriaceae</taxon>
        <taxon>Neonectria</taxon>
    </lineage>
</organism>
<keyword evidence="2" id="KW-0677">Repeat</keyword>
<feature type="region of interest" description="Disordered" evidence="6">
    <location>
        <begin position="35"/>
        <end position="484"/>
    </location>
</feature>
<proteinExistence type="predicted"/>
<protein>
    <recommendedName>
        <fullName evidence="7">LIM zinc-binding domain-containing protein</fullName>
    </recommendedName>
</protein>
<feature type="compositionally biased region" description="Basic residues" evidence="6">
    <location>
        <begin position="705"/>
        <end position="716"/>
    </location>
</feature>
<feature type="domain" description="LIM zinc-binding" evidence="7">
    <location>
        <begin position="489"/>
        <end position="552"/>
    </location>
</feature>
<feature type="compositionally biased region" description="Gly residues" evidence="6">
    <location>
        <begin position="661"/>
        <end position="676"/>
    </location>
</feature>
<keyword evidence="9" id="KW-1185">Reference proteome</keyword>
<evidence type="ECO:0000313" key="8">
    <source>
        <dbReference type="EMBL" id="KAK7433106.1"/>
    </source>
</evidence>
<evidence type="ECO:0000256" key="3">
    <source>
        <dbReference type="ARBA" id="ARBA00022833"/>
    </source>
</evidence>
<keyword evidence="4 5" id="KW-0440">LIM domain</keyword>
<comment type="caution">
    <text evidence="8">The sequence shown here is derived from an EMBL/GenBank/DDBJ whole genome shotgun (WGS) entry which is preliminary data.</text>
</comment>
<dbReference type="PROSITE" id="PS00478">
    <property type="entry name" value="LIM_DOMAIN_1"/>
    <property type="match status" value="1"/>
</dbReference>
<reference evidence="8 9" key="1">
    <citation type="journal article" date="2025" name="Microbiol. Resour. Announc.">
        <title>Draft genome sequences for Neonectria magnoliae and Neonectria punicea, canker pathogens of Liriodendron tulipifera and Acer saccharum in West Virginia.</title>
        <authorList>
            <person name="Petronek H.M."/>
            <person name="Kasson M.T."/>
            <person name="Metheny A.M."/>
            <person name="Stauder C.M."/>
            <person name="Lovett B."/>
            <person name="Lynch S.C."/>
            <person name="Garnas J.R."/>
            <person name="Kasson L.R."/>
            <person name="Stajich J.E."/>
        </authorList>
    </citation>
    <scope>NUCLEOTIDE SEQUENCE [LARGE SCALE GENOMIC DNA]</scope>
    <source>
        <strain evidence="8 9">NRRL 64651</strain>
    </source>
</reference>